<accession>A0A327ZVG7</accession>
<reference evidence="2 3" key="1">
    <citation type="journal article" date="2018" name="Front. Microbiol.">
        <title>Description and Comparative Genomics of Macrococcus caseolyticus subsp. hominis subsp. nov., Macrococcus goetzii sp. nov., Macrococcus epidermidis sp. nov., and Macrococcus bohemicus sp. nov., Novel Macrococci From Human Clinical Material With Virulence Potential and Suspected Uptake of Foreign DNA by Natural Transformation.</title>
        <authorList>
            <person name="Maslanova I."/>
            <person name="Wertheimer Z."/>
            <person name="Sedlacek I."/>
            <person name="Svec P."/>
            <person name="Indrakova A."/>
            <person name="Kovarovic V."/>
            <person name="Schumann P."/>
            <person name="Sproer C."/>
            <person name="Kralova S."/>
            <person name="Sedo O."/>
            <person name="Kristofova L."/>
            <person name="Vrbovska V."/>
            <person name="Fuzik T."/>
            <person name="Petras P."/>
            <person name="Zdrahal Z."/>
            <person name="Ruzickova V."/>
            <person name="Doskar J."/>
            <person name="Pantucek R."/>
        </authorList>
    </citation>
    <scope>NUCLEOTIDE SEQUENCE [LARGE SCALE GENOMIC DNA]</scope>
    <source>
        <strain evidence="2 3">01/688</strain>
    </source>
</reference>
<protein>
    <recommendedName>
        <fullName evidence="4">Lipoprotein</fullName>
    </recommendedName>
</protein>
<name>A0A327ZVG7_9STAP</name>
<dbReference type="Proteomes" id="UP000249808">
    <property type="component" value="Unassembled WGS sequence"/>
</dbReference>
<dbReference type="RefSeq" id="WP_111714310.1">
    <property type="nucleotide sequence ID" value="NZ_CP073819.1"/>
</dbReference>
<sequence length="241" mass="27408">MKSLSTLFLSTTLLLTACNADHSSQVKKETSTESTTDTKSNIDKSSNSANKNIKPYTEQQAKKIFGSVEKLRPGKIKKYPVKGVESKTISKVIKVKDNDTIIYSEDTGHGIPTIPAGENHEFTAISEVTYKDLKMYMLQDGRFITADPKHVEIVSSDKSAHFYPKFEMHEEDYKYLDTLNKNDKDYIAYENYAKKFGATQYDSKRELLMFTAIHQVNNETEGSFVIEDTPFKSFENFKSSK</sequence>
<gene>
    <name evidence="2" type="ORF">BHU61_01480</name>
</gene>
<proteinExistence type="predicted"/>
<organism evidence="2 3">
    <name type="scientific">Macrococcus epidermidis</name>
    <dbReference type="NCBI Taxonomy" id="1902580"/>
    <lineage>
        <taxon>Bacteria</taxon>
        <taxon>Bacillati</taxon>
        <taxon>Bacillota</taxon>
        <taxon>Bacilli</taxon>
        <taxon>Bacillales</taxon>
        <taxon>Staphylococcaceae</taxon>
        <taxon>Macrococcus</taxon>
    </lineage>
</organism>
<dbReference type="EMBL" id="PZJH01000001">
    <property type="protein sequence ID" value="RAK46147.1"/>
    <property type="molecule type" value="Genomic_DNA"/>
</dbReference>
<dbReference type="AlphaFoldDB" id="A0A327ZVG7"/>
<dbReference type="PROSITE" id="PS51257">
    <property type="entry name" value="PROKAR_LIPOPROTEIN"/>
    <property type="match status" value="1"/>
</dbReference>
<keyword evidence="3" id="KW-1185">Reference proteome</keyword>
<feature type="region of interest" description="Disordered" evidence="1">
    <location>
        <begin position="24"/>
        <end position="55"/>
    </location>
</feature>
<evidence type="ECO:0000313" key="3">
    <source>
        <dbReference type="Proteomes" id="UP000249808"/>
    </source>
</evidence>
<evidence type="ECO:0000256" key="1">
    <source>
        <dbReference type="SAM" id="MobiDB-lite"/>
    </source>
</evidence>
<evidence type="ECO:0000313" key="2">
    <source>
        <dbReference type="EMBL" id="RAK46147.1"/>
    </source>
</evidence>
<evidence type="ECO:0008006" key="4">
    <source>
        <dbReference type="Google" id="ProtNLM"/>
    </source>
</evidence>
<comment type="caution">
    <text evidence="2">The sequence shown here is derived from an EMBL/GenBank/DDBJ whole genome shotgun (WGS) entry which is preliminary data.</text>
</comment>